<name>A0A8J4QCB5_9ROSI</name>
<protein>
    <submittedName>
        <fullName evidence="2">Uncharacterized protein</fullName>
    </submittedName>
</protein>
<organism evidence="2 3">
    <name type="scientific">Castanea mollissima</name>
    <name type="common">Chinese chestnut</name>
    <dbReference type="NCBI Taxonomy" id="60419"/>
    <lineage>
        <taxon>Eukaryota</taxon>
        <taxon>Viridiplantae</taxon>
        <taxon>Streptophyta</taxon>
        <taxon>Embryophyta</taxon>
        <taxon>Tracheophyta</taxon>
        <taxon>Spermatophyta</taxon>
        <taxon>Magnoliopsida</taxon>
        <taxon>eudicotyledons</taxon>
        <taxon>Gunneridae</taxon>
        <taxon>Pentapetalae</taxon>
        <taxon>rosids</taxon>
        <taxon>fabids</taxon>
        <taxon>Fagales</taxon>
        <taxon>Fagaceae</taxon>
        <taxon>Castanea</taxon>
    </lineage>
</organism>
<gene>
    <name evidence="2" type="ORF">CMV_030629</name>
</gene>
<evidence type="ECO:0000256" key="1">
    <source>
        <dbReference type="SAM" id="MobiDB-lite"/>
    </source>
</evidence>
<feature type="non-terminal residue" evidence="2">
    <location>
        <position position="1"/>
    </location>
</feature>
<comment type="caution">
    <text evidence="2">The sequence shown here is derived from an EMBL/GenBank/DDBJ whole genome shotgun (WGS) entry which is preliminary data.</text>
</comment>
<evidence type="ECO:0000313" key="3">
    <source>
        <dbReference type="Proteomes" id="UP000737018"/>
    </source>
</evidence>
<dbReference type="AlphaFoldDB" id="A0A8J4QCB5"/>
<accession>A0A8J4QCB5</accession>
<dbReference type="EMBL" id="JRKL02013413">
    <property type="protein sequence ID" value="KAF3942743.1"/>
    <property type="molecule type" value="Genomic_DNA"/>
</dbReference>
<keyword evidence="3" id="KW-1185">Reference proteome</keyword>
<evidence type="ECO:0000313" key="2">
    <source>
        <dbReference type="EMBL" id="KAF3942743.1"/>
    </source>
</evidence>
<reference evidence="2" key="1">
    <citation type="submission" date="2020-03" db="EMBL/GenBank/DDBJ databases">
        <title>Castanea mollissima Vanexum genome sequencing.</title>
        <authorList>
            <person name="Staton M."/>
        </authorList>
    </citation>
    <scope>NUCLEOTIDE SEQUENCE</scope>
    <source>
        <tissue evidence="2">Leaf</tissue>
    </source>
</reference>
<proteinExistence type="predicted"/>
<dbReference type="Proteomes" id="UP000737018">
    <property type="component" value="Unassembled WGS sequence"/>
</dbReference>
<sequence>ARGRSEAVPQYYGPPAPPFQAQSPVHDKPQQV</sequence>
<feature type="region of interest" description="Disordered" evidence="1">
    <location>
        <begin position="1"/>
        <end position="32"/>
    </location>
</feature>